<keyword evidence="3" id="KW-1185">Reference proteome</keyword>
<keyword evidence="1" id="KW-1133">Transmembrane helix</keyword>
<proteinExistence type="predicted"/>
<dbReference type="RefSeq" id="WP_367843961.1">
    <property type="nucleotide sequence ID" value="NZ_JBFOHL010000003.1"/>
</dbReference>
<organism evidence="2 3">
    <name type="scientific">Rhodanobacter geophilus</name>
    <dbReference type="NCBI Taxonomy" id="3162488"/>
    <lineage>
        <taxon>Bacteria</taxon>
        <taxon>Pseudomonadati</taxon>
        <taxon>Pseudomonadota</taxon>
        <taxon>Gammaproteobacteria</taxon>
        <taxon>Lysobacterales</taxon>
        <taxon>Rhodanobacteraceae</taxon>
        <taxon>Rhodanobacter</taxon>
    </lineage>
</organism>
<evidence type="ECO:0000313" key="3">
    <source>
        <dbReference type="Proteomes" id="UP001556170"/>
    </source>
</evidence>
<sequence length="214" mass="24211">MELDEMKLAWQALGDQLERQQALNMQLFRDSRLDKLRRGLRPLVWGQMLQLAFGVMFAAMAAMFWVGHRHTVDLLVCGLLVHAYGLLLIVMAAKVLHLVSRIDHASPVLAIQRQVADLRAWRVRVESPVNVVMGCFIWIPVLWMNLAWYGIDLWSPGFMSWTVSSALVGLAGCVLVVWLMRRAGMGRKLDDSAAGRSVQRAEAALEEIARFEQE</sequence>
<keyword evidence="1" id="KW-0472">Membrane</keyword>
<evidence type="ECO:0000313" key="2">
    <source>
        <dbReference type="EMBL" id="MEW9623657.1"/>
    </source>
</evidence>
<dbReference type="EMBL" id="JBFOHL010000003">
    <property type="protein sequence ID" value="MEW9623657.1"/>
    <property type="molecule type" value="Genomic_DNA"/>
</dbReference>
<comment type="caution">
    <text evidence="2">The sequence shown here is derived from an EMBL/GenBank/DDBJ whole genome shotgun (WGS) entry which is preliminary data.</text>
</comment>
<keyword evidence="1" id="KW-0812">Transmembrane</keyword>
<dbReference type="Proteomes" id="UP001556170">
    <property type="component" value="Unassembled WGS sequence"/>
</dbReference>
<reference evidence="2 3" key="1">
    <citation type="submission" date="2024-06" db="EMBL/GenBank/DDBJ databases">
        <authorList>
            <person name="Woo H."/>
        </authorList>
    </citation>
    <scope>NUCLEOTIDE SEQUENCE [LARGE SCALE GENOMIC DNA]</scope>
    <source>
        <strain evidence="2 3">S2-g</strain>
    </source>
</reference>
<feature type="transmembrane region" description="Helical" evidence="1">
    <location>
        <begin position="157"/>
        <end position="179"/>
    </location>
</feature>
<accession>A0ABV3QM26</accession>
<feature type="transmembrane region" description="Helical" evidence="1">
    <location>
        <begin position="72"/>
        <end position="93"/>
    </location>
</feature>
<gene>
    <name evidence="2" type="ORF">ABQJ56_05400</name>
</gene>
<evidence type="ECO:0000256" key="1">
    <source>
        <dbReference type="SAM" id="Phobius"/>
    </source>
</evidence>
<name>A0ABV3QM26_9GAMM</name>
<feature type="transmembrane region" description="Helical" evidence="1">
    <location>
        <begin position="43"/>
        <end position="66"/>
    </location>
</feature>
<protein>
    <recommendedName>
        <fullName evidence="4">Serine/threonine protein kinase</fullName>
    </recommendedName>
</protein>
<feature type="transmembrane region" description="Helical" evidence="1">
    <location>
        <begin position="129"/>
        <end position="151"/>
    </location>
</feature>
<evidence type="ECO:0008006" key="4">
    <source>
        <dbReference type="Google" id="ProtNLM"/>
    </source>
</evidence>